<reference evidence="1 2" key="1">
    <citation type="submission" date="2024-03" db="EMBL/GenBank/DDBJ databases">
        <title>Novel Streptomyces species of biotechnological and ecological value are a feature of Machair soil.</title>
        <authorList>
            <person name="Prole J.R."/>
            <person name="Goodfellow M."/>
            <person name="Allenby N."/>
            <person name="Ward A.C."/>
        </authorList>
    </citation>
    <scope>NUCLEOTIDE SEQUENCE [LARGE SCALE GENOMIC DNA]</scope>
    <source>
        <strain evidence="1 2">MS1.HAVA.3</strain>
    </source>
</reference>
<protein>
    <submittedName>
        <fullName evidence="1">Uncharacterized protein</fullName>
    </submittedName>
</protein>
<evidence type="ECO:0000313" key="2">
    <source>
        <dbReference type="Proteomes" id="UP001382904"/>
    </source>
</evidence>
<keyword evidence="2" id="KW-1185">Reference proteome</keyword>
<sequence length="51" mass="5298">MEIGKALPYGSWPSPVTPRGVAAASASLGDGAQYVLGRPWWAESRPTRAAG</sequence>
<evidence type="ECO:0000313" key="1">
    <source>
        <dbReference type="EMBL" id="MEJ8641131.1"/>
    </source>
</evidence>
<dbReference type="Proteomes" id="UP001382904">
    <property type="component" value="Unassembled WGS sequence"/>
</dbReference>
<accession>A0ABU8TZT0</accession>
<comment type="caution">
    <text evidence="1">The sequence shown here is derived from an EMBL/GenBank/DDBJ whole genome shotgun (WGS) entry which is preliminary data.</text>
</comment>
<organism evidence="1 2">
    <name type="scientific">Streptomyces caledonius</name>
    <dbReference type="NCBI Taxonomy" id="3134107"/>
    <lineage>
        <taxon>Bacteria</taxon>
        <taxon>Bacillati</taxon>
        <taxon>Actinomycetota</taxon>
        <taxon>Actinomycetes</taxon>
        <taxon>Kitasatosporales</taxon>
        <taxon>Streptomycetaceae</taxon>
        <taxon>Streptomyces</taxon>
    </lineage>
</organism>
<dbReference type="EMBL" id="JBBKAM010000002">
    <property type="protein sequence ID" value="MEJ8641131.1"/>
    <property type="molecule type" value="Genomic_DNA"/>
</dbReference>
<proteinExistence type="predicted"/>
<gene>
    <name evidence="1" type="ORF">WKI68_05890</name>
</gene>
<name>A0ABU8TZT0_9ACTN</name>